<keyword evidence="5" id="KW-0560">Oxidoreductase</keyword>
<evidence type="ECO:0000256" key="1">
    <source>
        <dbReference type="ARBA" id="ARBA00001974"/>
    </source>
</evidence>
<protein>
    <submittedName>
        <fullName evidence="5">Monooxygenase</fullName>
    </submittedName>
</protein>
<dbReference type="PRINTS" id="PR00420">
    <property type="entry name" value="RNGMNOXGNASE"/>
</dbReference>
<dbReference type="GO" id="GO:0016709">
    <property type="term" value="F:oxidoreductase activity, acting on paired donors, with incorporation or reduction of molecular oxygen, NAD(P)H as one donor, and incorporation of one atom of oxygen"/>
    <property type="evidence" value="ECO:0007669"/>
    <property type="project" value="UniProtKB-ARBA"/>
</dbReference>
<dbReference type="SUPFAM" id="SSF51905">
    <property type="entry name" value="FAD/NAD(P)-binding domain"/>
    <property type="match status" value="1"/>
</dbReference>
<sequence length="472" mass="50724">MESSDVVVVGAGPTGLMLAGELALGGVAVRLLEERSDLPNITRAFAVHARTLELLDARGLADDLLARGTAVYQITPPGGAMVDLRRLPGRFGMVQIVPQSGTEQVLEARVDAHGVPVVRGATVVGLTQDGDGVTVDCADGTAVRAKYVVGCDGAHSTVRRLAGIDFVGKQYETHILLADVRLTRAPQDTLTGVPNARGVVLMIPFGDGWFRAIAWDRLCEQAPLREPVTFDEIRDSFRRIARDDYGMTEMRWSSRFLSERKQAEHYRAGRVFLAGDAAHVHSPLGGQGMNTGIGDAMNLGWKLSAAVAGTAPDWLLDSYEAERHPVGAAVLRMTDAFNQVVLGRSRAQRLVRAAVLGAITRLPVTRRAVAGRLSQIDIAYPRPSGHDHRMVGRRMPDVDCGGTRLYELLRGGRFVLATRGDTDVAPPGVVSAVHADERLPAAVLVRPDSYVAWAHDRPAAPDVAAAVARWTG</sequence>
<dbReference type="Pfam" id="PF01494">
    <property type="entry name" value="FAD_binding_3"/>
    <property type="match status" value="1"/>
</dbReference>
<organism evidence="5 6">
    <name type="scientific">Mycolicibacterium agri</name>
    <name type="common">Mycobacterium agri</name>
    <dbReference type="NCBI Taxonomy" id="36811"/>
    <lineage>
        <taxon>Bacteria</taxon>
        <taxon>Bacillati</taxon>
        <taxon>Actinomycetota</taxon>
        <taxon>Actinomycetes</taxon>
        <taxon>Mycobacteriales</taxon>
        <taxon>Mycobacteriaceae</taxon>
        <taxon>Mycolicibacterium</taxon>
    </lineage>
</organism>
<comment type="caution">
    <text evidence="5">The sequence shown here is derived from an EMBL/GenBank/DDBJ whole genome shotgun (WGS) entry which is preliminary data.</text>
</comment>
<dbReference type="AlphaFoldDB" id="A0A2A7NFX3"/>
<keyword evidence="6" id="KW-1185">Reference proteome</keyword>
<evidence type="ECO:0000313" key="5">
    <source>
        <dbReference type="EMBL" id="PEG42760.1"/>
    </source>
</evidence>
<comment type="cofactor">
    <cofactor evidence="1">
        <name>FAD</name>
        <dbReference type="ChEBI" id="CHEBI:57692"/>
    </cofactor>
</comment>
<keyword evidence="2" id="KW-0285">Flavoprotein</keyword>
<keyword evidence="5" id="KW-0503">Monooxygenase</keyword>
<dbReference type="InterPro" id="IPR036188">
    <property type="entry name" value="FAD/NAD-bd_sf"/>
</dbReference>
<dbReference type="PANTHER" id="PTHR43004">
    <property type="entry name" value="TRK SYSTEM POTASSIUM UPTAKE PROTEIN"/>
    <property type="match status" value="1"/>
</dbReference>
<feature type="domain" description="FAD-binding" evidence="4">
    <location>
        <begin position="4"/>
        <end position="333"/>
    </location>
</feature>
<dbReference type="Gene3D" id="3.30.70.2450">
    <property type="match status" value="1"/>
</dbReference>
<dbReference type="OrthoDB" id="8670884at2"/>
<name>A0A2A7NFX3_MYCAG</name>
<keyword evidence="3" id="KW-0274">FAD</keyword>
<dbReference type="Gene3D" id="3.40.30.120">
    <property type="match status" value="1"/>
</dbReference>
<dbReference type="GO" id="GO:0071949">
    <property type="term" value="F:FAD binding"/>
    <property type="evidence" value="ECO:0007669"/>
    <property type="project" value="InterPro"/>
</dbReference>
<proteinExistence type="predicted"/>
<accession>A0A2A7NFX3</accession>
<dbReference type="RefSeq" id="WP_097937944.1">
    <property type="nucleotide sequence ID" value="NZ_BLKS01000001.1"/>
</dbReference>
<evidence type="ECO:0000313" key="6">
    <source>
        <dbReference type="Proteomes" id="UP000220914"/>
    </source>
</evidence>
<dbReference type="Pfam" id="PF21274">
    <property type="entry name" value="Rng_hyd_C"/>
    <property type="match status" value="1"/>
</dbReference>
<evidence type="ECO:0000256" key="3">
    <source>
        <dbReference type="ARBA" id="ARBA00022827"/>
    </source>
</evidence>
<gene>
    <name evidence="5" type="ORF">CQY20_01880</name>
</gene>
<dbReference type="Proteomes" id="UP000220914">
    <property type="component" value="Unassembled WGS sequence"/>
</dbReference>
<reference evidence="5 6" key="1">
    <citation type="submission" date="2017-10" db="EMBL/GenBank/DDBJ databases">
        <title>The new phylogeny of genus Mycobacterium.</title>
        <authorList>
            <person name="Tortoli E."/>
            <person name="Trovato A."/>
            <person name="Cirillo D.M."/>
        </authorList>
    </citation>
    <scope>NUCLEOTIDE SEQUENCE [LARGE SCALE GENOMIC DNA]</scope>
    <source>
        <strain evidence="5 6">CCUG37673</strain>
    </source>
</reference>
<dbReference type="InterPro" id="IPR050641">
    <property type="entry name" value="RIFMO-like"/>
</dbReference>
<dbReference type="Gene3D" id="3.50.50.60">
    <property type="entry name" value="FAD/NAD(P)-binding domain"/>
    <property type="match status" value="1"/>
</dbReference>
<dbReference type="EMBL" id="PDCP01000002">
    <property type="protein sequence ID" value="PEG42760.1"/>
    <property type="molecule type" value="Genomic_DNA"/>
</dbReference>
<dbReference type="PANTHER" id="PTHR43004:SF19">
    <property type="entry name" value="BINDING MONOOXYGENASE, PUTATIVE (JCVI)-RELATED"/>
    <property type="match status" value="1"/>
</dbReference>
<evidence type="ECO:0000259" key="4">
    <source>
        <dbReference type="Pfam" id="PF01494"/>
    </source>
</evidence>
<dbReference type="InterPro" id="IPR002938">
    <property type="entry name" value="FAD-bd"/>
</dbReference>
<evidence type="ECO:0000256" key="2">
    <source>
        <dbReference type="ARBA" id="ARBA00022630"/>
    </source>
</evidence>